<gene>
    <name evidence="6" type="ORF">C1SCF055_LOCUS43003</name>
</gene>
<evidence type="ECO:0000313" key="7">
    <source>
        <dbReference type="EMBL" id="CAL1171811.1"/>
    </source>
</evidence>
<evidence type="ECO:0000256" key="1">
    <source>
        <dbReference type="ARBA" id="ARBA00022737"/>
    </source>
</evidence>
<dbReference type="AlphaFoldDB" id="A0A9P1GP00"/>
<dbReference type="PANTHER" id="PTHR13817:SF73">
    <property type="entry name" value="FIBRONECTIN TYPE-III DOMAIN-CONTAINING PROTEIN"/>
    <property type="match status" value="1"/>
</dbReference>
<dbReference type="InterPro" id="IPR036116">
    <property type="entry name" value="FN3_sf"/>
</dbReference>
<protein>
    <submittedName>
        <fullName evidence="8">Fibronectin type-III domain-containing protein 3a</fullName>
    </submittedName>
</protein>
<dbReference type="PRINTS" id="PR00014">
    <property type="entry name" value="FNTYPEIII"/>
</dbReference>
<reference evidence="7" key="2">
    <citation type="submission" date="2024-04" db="EMBL/GenBank/DDBJ databases">
        <authorList>
            <person name="Chen Y."/>
            <person name="Shah S."/>
            <person name="Dougan E. K."/>
            <person name="Thang M."/>
            <person name="Chan C."/>
        </authorList>
    </citation>
    <scope>NUCLEOTIDE SEQUENCE [LARGE SCALE GENOMIC DNA]</scope>
</reference>
<dbReference type="EMBL" id="CAMXCT020006694">
    <property type="protein sequence ID" value="CAL1171811.1"/>
    <property type="molecule type" value="Genomic_DNA"/>
</dbReference>
<evidence type="ECO:0000259" key="5">
    <source>
        <dbReference type="PROSITE" id="PS50853"/>
    </source>
</evidence>
<reference evidence="6" key="1">
    <citation type="submission" date="2022-10" db="EMBL/GenBank/DDBJ databases">
        <authorList>
            <person name="Chen Y."/>
            <person name="Dougan E. K."/>
            <person name="Chan C."/>
            <person name="Rhodes N."/>
            <person name="Thang M."/>
        </authorList>
    </citation>
    <scope>NUCLEOTIDE SEQUENCE</scope>
</reference>
<accession>A0A9P1GP00</accession>
<name>A0A9P1GP00_9DINO</name>
<feature type="region of interest" description="Disordered" evidence="3">
    <location>
        <begin position="1133"/>
        <end position="1173"/>
    </location>
</feature>
<dbReference type="SMART" id="SM00060">
    <property type="entry name" value="FN3"/>
    <property type="match status" value="6"/>
</dbReference>
<dbReference type="Gene3D" id="1.10.238.10">
    <property type="entry name" value="EF-hand"/>
    <property type="match status" value="1"/>
</dbReference>
<dbReference type="PROSITE" id="PS50222">
    <property type="entry name" value="EF_HAND_2"/>
    <property type="match status" value="1"/>
</dbReference>
<dbReference type="EMBL" id="CAMXCT010006694">
    <property type="protein sequence ID" value="CAI4018436.1"/>
    <property type="molecule type" value="Genomic_DNA"/>
</dbReference>
<comment type="caution">
    <text evidence="6">The sequence shown here is derived from an EMBL/GenBank/DDBJ whole genome shotgun (WGS) entry which is preliminary data.</text>
</comment>
<dbReference type="InterPro" id="IPR011992">
    <property type="entry name" value="EF-hand-dom_pair"/>
</dbReference>
<feature type="domain" description="Fibronectin type-III" evidence="5">
    <location>
        <begin position="454"/>
        <end position="544"/>
    </location>
</feature>
<feature type="region of interest" description="Disordered" evidence="3">
    <location>
        <begin position="845"/>
        <end position="877"/>
    </location>
</feature>
<sequence length="1259" mass="137253">MEDVIPALPWGTGALRQRVLSRWFTLEQAVCHAELEDRLSYLELRSFIDNELAGSEVQASPEDVGVGLLSVPEENELPVTSPSRMEAGILKLFMTLFKVEHGEEPMSSDATISKCLLLFELSRSAPREGFRSWSSKALLTDELSAIMDSHLSKDGFCELVVRSNGHVEDAKEWFDALCPPSSPTAVLTPAALTQQAISWPRLPVALDAMDGWQPAELVVRLAALWGDLTAAFGLPARDAAGEEDATWPVALRASKESVKSMARCLDGSSSPPRPRKLRRLTMRQWLRALRGKPGRLLLGEMEARTESERLAALPQTVDRLFPNLCDRLLVTKNLWLPGELICVRYCLSDFGYWGSGGPEPLVAGRKLILGRQPFITFLPQPEVAGLEDAMPPSCAVLSQLPSGIVWLRAPVAPPKSGDIASWHLQLFASDDGLQPVAPMSQPLLIQVMCVPPAPPSEIVLCDRSPDSLTLSWMETLQDGGLEVIHYELCLEPPDGDAVIHEATEPLITITDLKAETGYVTRVRAVNSLGSGPWSSAYRFSTGETSAPATMPAPWVVQVGISQALLRWVPPNGFRVGKYHLKAVSQKVGQEDAQSLMTCEGDQMDVLFTGLSSYTPYQFSIAASNSLGQGPWSPSTVQVFTEPDLPGQPQEVACDLWGYHLSPEMAEHASLCVTWKPPEDEGGASVLEYLVKVESLDKTAQVSEMSIASSPAWISGLFGNSWYRVSVAARNAAGLGDFVEIQAQTAVLRPQAPREPELCSADAEAVILRWSPPADDGGAPVLNYVVQVAGPHGEGDLELCVAPHVASEGFCDAWNGREGVQLPPLRGATAYTLRIRARNEAGLSEAAEVTVRTGPTVPGAPEPPRVSRRPGQLKLRWDLPEDGGSPVVEYEVRVALSGDLTILAQLCVEGREVKLAGLEPGCSYSAQLRARNCRGWSVWSRWSAPRSPTAVPGRPVAPRPLLQRTARSLLVEWDPPDSDTPLLEYEVWCGKEESFCHGLAPADGRRTRTSRTVAKISGLAPGSEYIFRVRALNLSGWSPWSAPSEVACTADTMEAQSSEIMSAVYRRFGGVGAAFRAFDRDRDGFVSRNEFMLGLSKYRSSMEQRARLFDMASHEGGPAGLSYGDFASLFCRPTPTNTSKPSHPEASRSARGLKEARRPSRGRHLRKTSPRTSCLRERALQQSSETLVPLGCGNKSASCDSSRASSPASECKRDFQSVSDTEIELKDGNCDSARRHVDCRRITSKRLPIADRRVRALSLY</sequence>
<dbReference type="PANTHER" id="PTHR13817">
    <property type="entry name" value="TITIN"/>
    <property type="match status" value="1"/>
</dbReference>
<dbReference type="InterPro" id="IPR003961">
    <property type="entry name" value="FN3_dom"/>
</dbReference>
<dbReference type="EMBL" id="CAMXCT030006694">
    <property type="protein sequence ID" value="CAL4805748.1"/>
    <property type="molecule type" value="Genomic_DNA"/>
</dbReference>
<evidence type="ECO:0000313" key="9">
    <source>
        <dbReference type="Proteomes" id="UP001152797"/>
    </source>
</evidence>
<dbReference type="InterPro" id="IPR018247">
    <property type="entry name" value="EF_Hand_1_Ca_BS"/>
</dbReference>
<feature type="domain" description="EF-hand" evidence="4">
    <location>
        <begin position="1065"/>
        <end position="1100"/>
    </location>
</feature>
<proteinExistence type="predicted"/>
<feature type="domain" description="Fibronectin type-III" evidence="5">
    <location>
        <begin position="859"/>
        <end position="951"/>
    </location>
</feature>
<dbReference type="Proteomes" id="UP001152797">
    <property type="component" value="Unassembled WGS sequence"/>
</dbReference>
<feature type="domain" description="Fibronectin type-III" evidence="5">
    <location>
        <begin position="953"/>
        <end position="1051"/>
    </location>
</feature>
<evidence type="ECO:0000313" key="8">
    <source>
        <dbReference type="EMBL" id="CAL4805748.1"/>
    </source>
</evidence>
<dbReference type="InterPro" id="IPR050964">
    <property type="entry name" value="Striated_Muscle_Regulatory"/>
</dbReference>
<dbReference type="Pfam" id="PF00041">
    <property type="entry name" value="fn3"/>
    <property type="match status" value="5"/>
</dbReference>
<keyword evidence="2" id="KW-0106">Calcium</keyword>
<keyword evidence="1" id="KW-0677">Repeat</keyword>
<dbReference type="SUPFAM" id="SSF47473">
    <property type="entry name" value="EF-hand"/>
    <property type="match status" value="1"/>
</dbReference>
<dbReference type="OrthoDB" id="438268at2759"/>
<evidence type="ECO:0000256" key="2">
    <source>
        <dbReference type="ARBA" id="ARBA00022837"/>
    </source>
</evidence>
<dbReference type="PROSITE" id="PS50853">
    <property type="entry name" value="FN3"/>
    <property type="match status" value="6"/>
</dbReference>
<dbReference type="SMART" id="SM00054">
    <property type="entry name" value="EFh"/>
    <property type="match status" value="1"/>
</dbReference>
<dbReference type="InterPro" id="IPR002048">
    <property type="entry name" value="EF_hand_dom"/>
</dbReference>
<feature type="domain" description="Fibronectin type-III" evidence="5">
    <location>
        <begin position="656"/>
        <end position="749"/>
    </location>
</feature>
<dbReference type="Gene3D" id="2.60.40.10">
    <property type="entry name" value="Immunoglobulins"/>
    <property type="match status" value="6"/>
</dbReference>
<dbReference type="CDD" id="cd00063">
    <property type="entry name" value="FN3"/>
    <property type="match status" value="6"/>
</dbReference>
<organism evidence="6">
    <name type="scientific">Cladocopium goreaui</name>
    <dbReference type="NCBI Taxonomy" id="2562237"/>
    <lineage>
        <taxon>Eukaryota</taxon>
        <taxon>Sar</taxon>
        <taxon>Alveolata</taxon>
        <taxon>Dinophyceae</taxon>
        <taxon>Suessiales</taxon>
        <taxon>Symbiodiniaceae</taxon>
        <taxon>Cladocopium</taxon>
    </lineage>
</organism>
<feature type="compositionally biased region" description="Basic and acidic residues" evidence="3">
    <location>
        <begin position="1141"/>
        <end position="1157"/>
    </location>
</feature>
<feature type="domain" description="Fibronectin type-III" evidence="5">
    <location>
        <begin position="751"/>
        <end position="858"/>
    </location>
</feature>
<keyword evidence="9" id="KW-1185">Reference proteome</keyword>
<dbReference type="PROSITE" id="PS00018">
    <property type="entry name" value="EF_HAND_1"/>
    <property type="match status" value="1"/>
</dbReference>
<dbReference type="InterPro" id="IPR013783">
    <property type="entry name" value="Ig-like_fold"/>
</dbReference>
<evidence type="ECO:0000256" key="3">
    <source>
        <dbReference type="SAM" id="MobiDB-lite"/>
    </source>
</evidence>
<evidence type="ECO:0000313" key="6">
    <source>
        <dbReference type="EMBL" id="CAI4018436.1"/>
    </source>
</evidence>
<dbReference type="SUPFAM" id="SSF49265">
    <property type="entry name" value="Fibronectin type III"/>
    <property type="match status" value="4"/>
</dbReference>
<feature type="compositionally biased region" description="Basic residues" evidence="3">
    <location>
        <begin position="1158"/>
        <end position="1168"/>
    </location>
</feature>
<feature type="domain" description="Fibronectin type-III" evidence="5">
    <location>
        <begin position="546"/>
        <end position="643"/>
    </location>
</feature>
<dbReference type="GO" id="GO:0005509">
    <property type="term" value="F:calcium ion binding"/>
    <property type="evidence" value="ECO:0007669"/>
    <property type="project" value="InterPro"/>
</dbReference>
<evidence type="ECO:0000259" key="4">
    <source>
        <dbReference type="PROSITE" id="PS50222"/>
    </source>
</evidence>